<dbReference type="HOGENOM" id="CLU_029499_14_1_0"/>
<accession>D7CV08</accession>
<reference evidence="12 13" key="2">
    <citation type="journal article" date="2011" name="Stand. Genomic Sci.">
        <title>Complete genome sequence of Truepera radiovictrix type strain (RQ-24).</title>
        <authorList>
            <person name="Ivanova N."/>
            <person name="Rohde C."/>
            <person name="Munk C."/>
            <person name="Nolan M."/>
            <person name="Lucas S."/>
            <person name="Del Rio T.G."/>
            <person name="Tice H."/>
            <person name="Deshpande S."/>
            <person name="Cheng J.F."/>
            <person name="Tapia R."/>
            <person name="Han C."/>
            <person name="Goodwin L."/>
            <person name="Pitluck S."/>
            <person name="Liolios K."/>
            <person name="Mavromatis K."/>
            <person name="Mikhailova N."/>
            <person name="Pati A."/>
            <person name="Chen A."/>
            <person name="Palaniappan K."/>
            <person name="Land M."/>
            <person name="Hauser L."/>
            <person name="Chang Y.J."/>
            <person name="Jeffries C.D."/>
            <person name="Brambilla E."/>
            <person name="Rohde M."/>
            <person name="Goker M."/>
            <person name="Tindall B.J."/>
            <person name="Woyke T."/>
            <person name="Bristow J."/>
            <person name="Eisen J.A."/>
            <person name="Markowitz V."/>
            <person name="Hugenholtz P."/>
            <person name="Kyrpides N.C."/>
            <person name="Klenk H.P."/>
            <person name="Lapidus A."/>
        </authorList>
    </citation>
    <scope>NUCLEOTIDE SEQUENCE [LARGE SCALE GENOMIC DNA]</scope>
    <source>
        <strain evidence="13">DSM 17093 / CIP 108686 / LMG 22925 / RQ-24</strain>
    </source>
</reference>
<keyword evidence="7 9" id="KW-0320">Glycogen biosynthesis</keyword>
<keyword evidence="6 9" id="KW-0067">ATP-binding</keyword>
<evidence type="ECO:0000256" key="6">
    <source>
        <dbReference type="ARBA" id="ARBA00022840"/>
    </source>
</evidence>
<keyword evidence="3 9" id="KW-0808">Transferase</keyword>
<dbReference type="InterPro" id="IPR011004">
    <property type="entry name" value="Trimer_LpxA-like_sf"/>
</dbReference>
<dbReference type="PROSITE" id="PS00810">
    <property type="entry name" value="ADP_GLC_PYROPHOSPH_3"/>
    <property type="match status" value="1"/>
</dbReference>
<evidence type="ECO:0000256" key="1">
    <source>
        <dbReference type="ARBA" id="ARBA00010443"/>
    </source>
</evidence>
<evidence type="ECO:0000256" key="8">
    <source>
        <dbReference type="ARBA" id="ARBA00023277"/>
    </source>
</evidence>
<feature type="site" description="Could play a key role in the communication between the regulatory and the substrate sites" evidence="9">
    <location>
        <position position="106"/>
    </location>
</feature>
<dbReference type="GO" id="GO:0005524">
    <property type="term" value="F:ATP binding"/>
    <property type="evidence" value="ECO:0007669"/>
    <property type="project" value="UniProtKB-KW"/>
</dbReference>
<dbReference type="GO" id="GO:0005978">
    <property type="term" value="P:glycogen biosynthetic process"/>
    <property type="evidence" value="ECO:0007669"/>
    <property type="project" value="UniProtKB-UniRule"/>
</dbReference>
<evidence type="ECO:0000259" key="10">
    <source>
        <dbReference type="Pfam" id="PF00483"/>
    </source>
</evidence>
<dbReference type="SUPFAM" id="SSF51161">
    <property type="entry name" value="Trimeric LpxA-like enzymes"/>
    <property type="match status" value="1"/>
</dbReference>
<feature type="binding site" evidence="9">
    <location>
        <position position="107"/>
    </location>
    <ligand>
        <name>alpha-D-glucose 1-phosphate</name>
        <dbReference type="ChEBI" id="CHEBI:58601"/>
    </ligand>
</feature>
<dbReference type="NCBIfam" id="NF002023">
    <property type="entry name" value="PRK00844.1"/>
    <property type="match status" value="1"/>
</dbReference>
<gene>
    <name evidence="9" type="primary">glgC</name>
    <name evidence="12" type="ordered locus">Trad_2732</name>
</gene>
<dbReference type="InterPro" id="IPR056818">
    <property type="entry name" value="GlmU/GlgC-like_hexapep"/>
</dbReference>
<dbReference type="InterPro" id="IPR005835">
    <property type="entry name" value="NTP_transferase_dom"/>
</dbReference>
<dbReference type="Pfam" id="PF00483">
    <property type="entry name" value="NTP_transferase"/>
    <property type="match status" value="1"/>
</dbReference>
<evidence type="ECO:0000256" key="7">
    <source>
        <dbReference type="ARBA" id="ARBA00023056"/>
    </source>
</evidence>
<dbReference type="AlphaFoldDB" id="D7CV08"/>
<dbReference type="SUPFAM" id="SSF53448">
    <property type="entry name" value="Nucleotide-diphospho-sugar transferases"/>
    <property type="match status" value="1"/>
</dbReference>
<dbReference type="CDD" id="cd04651">
    <property type="entry name" value="LbH_G1P_AT_C"/>
    <property type="match status" value="1"/>
</dbReference>
<dbReference type="UniPathway" id="UPA00164"/>
<dbReference type="InterPro" id="IPR029044">
    <property type="entry name" value="Nucleotide-diphossugar_trans"/>
</dbReference>
<keyword evidence="2 9" id="KW-0321">Glycogen metabolism</keyword>
<dbReference type="GO" id="GO:0008878">
    <property type="term" value="F:glucose-1-phosphate adenylyltransferase activity"/>
    <property type="evidence" value="ECO:0007669"/>
    <property type="project" value="UniProtKB-UniRule"/>
</dbReference>
<dbReference type="EMBL" id="CP002049">
    <property type="protein sequence ID" value="ADI15835.1"/>
    <property type="molecule type" value="Genomic_DNA"/>
</dbReference>
<comment type="pathway">
    <text evidence="9">Glycan biosynthesis; glycogen biosynthesis.</text>
</comment>
<protein>
    <recommendedName>
        <fullName evidence="9">Glucose-1-phosphate adenylyltransferase</fullName>
        <ecNumber evidence="9">2.7.7.27</ecNumber>
    </recommendedName>
    <alternativeName>
        <fullName evidence="9">ADP-glucose pyrophosphorylase</fullName>
        <shortName evidence="9">ADPGlc PPase</shortName>
    </alternativeName>
    <alternativeName>
        <fullName evidence="9">ADP-glucose synthase</fullName>
    </alternativeName>
</protein>
<comment type="subunit">
    <text evidence="9">Homotetramer.</text>
</comment>
<evidence type="ECO:0000256" key="5">
    <source>
        <dbReference type="ARBA" id="ARBA00022741"/>
    </source>
</evidence>
<dbReference type="PANTHER" id="PTHR43523">
    <property type="entry name" value="GLUCOSE-1-PHOSPHATE ADENYLYLTRANSFERASE-RELATED"/>
    <property type="match status" value="1"/>
</dbReference>
<feature type="binding site" evidence="9">
    <location>
        <begin position="187"/>
        <end position="188"/>
    </location>
    <ligand>
        <name>alpha-D-glucose 1-phosphate</name>
        <dbReference type="ChEBI" id="CHEBI:58601"/>
    </ligand>
</feature>
<dbReference type="NCBIfam" id="TIGR02091">
    <property type="entry name" value="glgC"/>
    <property type="match status" value="1"/>
</dbReference>
<dbReference type="PROSITE" id="PS00809">
    <property type="entry name" value="ADP_GLC_PYROPHOSPH_2"/>
    <property type="match status" value="1"/>
</dbReference>
<comment type="catalytic activity">
    <reaction evidence="9">
        <text>alpha-D-glucose 1-phosphate + ATP + H(+) = ADP-alpha-D-glucose + diphosphate</text>
        <dbReference type="Rhea" id="RHEA:12120"/>
        <dbReference type="ChEBI" id="CHEBI:15378"/>
        <dbReference type="ChEBI" id="CHEBI:30616"/>
        <dbReference type="ChEBI" id="CHEBI:33019"/>
        <dbReference type="ChEBI" id="CHEBI:57498"/>
        <dbReference type="ChEBI" id="CHEBI:58601"/>
        <dbReference type="EC" id="2.7.7.27"/>
    </reaction>
</comment>
<comment type="function">
    <text evidence="9">Involved in the biosynthesis of ADP-glucose, a building block required for the elongation reactions to produce glycogen. Catalyzes the reaction between ATP and alpha-D-glucose 1-phosphate (G1P) to produce pyrophosphate and ADP-Glc.</text>
</comment>
<dbReference type="Pfam" id="PF24894">
    <property type="entry name" value="Hexapep_GlmU"/>
    <property type="match status" value="1"/>
</dbReference>
<feature type="site" description="Could play a key role in the communication between the regulatory and the substrate sites" evidence="9">
    <location>
        <position position="64"/>
    </location>
</feature>
<sequence length="419" mass="47206">MSRMSNRKKVLGMVLAGGKGTRLEPLTSKRTKPAVPFGAKYRIIDFALNNMMNSQIYGMYVMTQFKAQSLTEHIQRHWRFGSFLSDYFITLAPAQMYRYDELGAEWYRGTADAIYQNLHLVHNNHADLVAIFSGDHIYKMDIRHMIEQHIDSAADVTIAAYPTLLEDATRFGVLQVDQNFQITEFQEKPQNPKPIPGRDTHALASMGNYVFSTEALVELLTKDAANEASEHDFGKDVLPMALDEGYKIMAYDFAQNPIPGQEGLNTYWRDVGTLDSYWEANMDLVAVKPEFDLYNPEWPLRTAAEFSPPAKFVHETSDRRGQAFNTLIAGGVIISGATVRNSVISRRVRVNSYSLVERSVILDGSEVGRHCVVRNAIIDKNVRVPEGTQIGVNHADDRARGFTVTERGVVVVPKSYRFA</sequence>
<name>D7CV08_TRURR</name>
<organism evidence="12 13">
    <name type="scientific">Truepera radiovictrix (strain DSM 17093 / CIP 108686 / LMG 22925 / RQ-24)</name>
    <dbReference type="NCBI Taxonomy" id="649638"/>
    <lineage>
        <taxon>Bacteria</taxon>
        <taxon>Thermotogati</taxon>
        <taxon>Deinococcota</taxon>
        <taxon>Deinococci</taxon>
        <taxon>Trueperales</taxon>
        <taxon>Trueperaceae</taxon>
        <taxon>Truepera</taxon>
    </lineage>
</organism>
<dbReference type="EC" id="2.7.7.27" evidence="9"/>
<keyword evidence="13" id="KW-1185">Reference proteome</keyword>
<evidence type="ECO:0000313" key="12">
    <source>
        <dbReference type="EMBL" id="ADI15835.1"/>
    </source>
</evidence>
<dbReference type="PROSITE" id="PS00808">
    <property type="entry name" value="ADP_GLC_PYROPHOSPH_1"/>
    <property type="match status" value="1"/>
</dbReference>
<evidence type="ECO:0000256" key="4">
    <source>
        <dbReference type="ARBA" id="ARBA00022695"/>
    </source>
</evidence>
<keyword evidence="8 9" id="KW-0119">Carbohydrate metabolism</keyword>
<dbReference type="Gene3D" id="3.90.550.10">
    <property type="entry name" value="Spore Coat Polysaccharide Biosynthesis Protein SpsA, Chain A"/>
    <property type="match status" value="1"/>
</dbReference>
<dbReference type="KEGG" id="tra:Trad_2732"/>
<keyword evidence="4 9" id="KW-0548">Nucleotidyltransferase</keyword>
<dbReference type="Proteomes" id="UP000000379">
    <property type="component" value="Chromosome"/>
</dbReference>
<dbReference type="PANTHER" id="PTHR43523:SF2">
    <property type="entry name" value="GLUCOSE-1-PHOSPHATE ADENYLYLTRANSFERASE"/>
    <property type="match status" value="1"/>
</dbReference>
<dbReference type="InterPro" id="IPR023049">
    <property type="entry name" value="GlgC_bac"/>
</dbReference>
<dbReference type="eggNOG" id="COG0448">
    <property type="taxonomic scope" value="Bacteria"/>
</dbReference>
<dbReference type="InterPro" id="IPR005836">
    <property type="entry name" value="ADP_Glu_pyroP_CS"/>
</dbReference>
<dbReference type="STRING" id="649638.Trad_2732"/>
<reference evidence="13" key="1">
    <citation type="submission" date="2010-05" db="EMBL/GenBank/DDBJ databases">
        <title>The complete genome of Truepera radiovictris DSM 17093.</title>
        <authorList>
            <consortium name="US DOE Joint Genome Institute (JGI-PGF)"/>
            <person name="Lucas S."/>
            <person name="Copeland A."/>
            <person name="Lapidus A."/>
            <person name="Glavina del Rio T."/>
            <person name="Dalin E."/>
            <person name="Tice H."/>
            <person name="Bruce D."/>
            <person name="Goodwin L."/>
            <person name="Pitluck S."/>
            <person name="Kyrpides N."/>
            <person name="Mavromatis K."/>
            <person name="Ovchinnikova G."/>
            <person name="Munk A.C."/>
            <person name="Detter J.C."/>
            <person name="Han C."/>
            <person name="Tapia R."/>
            <person name="Land M."/>
            <person name="Hauser L."/>
            <person name="Markowitz V."/>
            <person name="Cheng J.-F."/>
            <person name="Hugenholtz P."/>
            <person name="Woyke T."/>
            <person name="Wu D."/>
            <person name="Tindall B."/>
            <person name="Pomrenke H.G."/>
            <person name="Brambilla E."/>
            <person name="Klenk H.-P."/>
            <person name="Eisen J.A."/>
        </authorList>
    </citation>
    <scope>NUCLEOTIDE SEQUENCE [LARGE SCALE GENOMIC DNA]</scope>
    <source>
        <strain evidence="13">DSM 17093 / CIP 108686 / LMG 22925 / RQ-24</strain>
    </source>
</reference>
<proteinExistence type="inferred from homology"/>
<dbReference type="Gene3D" id="2.160.10.10">
    <property type="entry name" value="Hexapeptide repeat proteins"/>
    <property type="match status" value="1"/>
</dbReference>
<comment type="similarity">
    <text evidence="1 9">Belongs to the bacterial/plant glucose-1-phosphate adenylyltransferase family.</text>
</comment>
<feature type="binding site" evidence="9">
    <location>
        <position position="172"/>
    </location>
    <ligand>
        <name>alpha-D-glucose 1-phosphate</name>
        <dbReference type="ChEBI" id="CHEBI:58601"/>
    </ligand>
</feature>
<keyword evidence="5 9" id="KW-0547">Nucleotide-binding</keyword>
<feature type="binding site" evidence="9">
    <location>
        <position position="205"/>
    </location>
    <ligand>
        <name>alpha-D-glucose 1-phosphate</name>
        <dbReference type="ChEBI" id="CHEBI:58601"/>
    </ligand>
</feature>
<dbReference type="InterPro" id="IPR011831">
    <property type="entry name" value="ADP-Glc_PPase"/>
</dbReference>
<dbReference type="NCBIfam" id="NF001947">
    <property type="entry name" value="PRK00725.1"/>
    <property type="match status" value="1"/>
</dbReference>
<evidence type="ECO:0000259" key="11">
    <source>
        <dbReference type="Pfam" id="PF24894"/>
    </source>
</evidence>
<dbReference type="CDD" id="cd02508">
    <property type="entry name" value="ADP_Glucose_PP"/>
    <property type="match status" value="1"/>
</dbReference>
<evidence type="ECO:0000256" key="3">
    <source>
        <dbReference type="ARBA" id="ARBA00022679"/>
    </source>
</evidence>
<feature type="domain" description="Glucose-1-phosphate adenylyltransferase/Bifunctional protein GlmU-like C-terminal hexapeptide" evidence="11">
    <location>
        <begin position="308"/>
        <end position="412"/>
    </location>
</feature>
<evidence type="ECO:0000256" key="2">
    <source>
        <dbReference type="ARBA" id="ARBA00022600"/>
    </source>
</evidence>
<evidence type="ECO:0000256" key="9">
    <source>
        <dbReference type="HAMAP-Rule" id="MF_00624"/>
    </source>
</evidence>
<dbReference type="HAMAP" id="MF_00624">
    <property type="entry name" value="GlgC"/>
    <property type="match status" value="1"/>
</dbReference>
<feature type="domain" description="Nucleotidyl transferase" evidence="10">
    <location>
        <begin position="12"/>
        <end position="284"/>
    </location>
</feature>
<evidence type="ECO:0000313" key="13">
    <source>
        <dbReference type="Proteomes" id="UP000000379"/>
    </source>
</evidence>